<name>A0A5K3ENW8_MESCO</name>
<proteinExistence type="predicted"/>
<protein>
    <submittedName>
        <fullName evidence="1">Secreted protein</fullName>
    </submittedName>
</protein>
<evidence type="ECO:0000313" key="1">
    <source>
        <dbReference type="WBParaSite" id="MCU_001612-RA"/>
    </source>
</evidence>
<reference evidence="1" key="1">
    <citation type="submission" date="2019-11" db="UniProtKB">
        <authorList>
            <consortium name="WormBaseParasite"/>
        </authorList>
    </citation>
    <scope>IDENTIFICATION</scope>
</reference>
<dbReference type="AlphaFoldDB" id="A0A5K3ENW8"/>
<dbReference type="WBParaSite" id="MCU_001612-RA">
    <property type="protein sequence ID" value="MCU_001612-RA"/>
    <property type="gene ID" value="MCU_001612"/>
</dbReference>
<organism evidence="1">
    <name type="scientific">Mesocestoides corti</name>
    <name type="common">Flatworm</name>
    <dbReference type="NCBI Taxonomy" id="53468"/>
    <lineage>
        <taxon>Eukaryota</taxon>
        <taxon>Metazoa</taxon>
        <taxon>Spiralia</taxon>
        <taxon>Lophotrochozoa</taxon>
        <taxon>Platyhelminthes</taxon>
        <taxon>Cestoda</taxon>
        <taxon>Eucestoda</taxon>
        <taxon>Cyclophyllidea</taxon>
        <taxon>Mesocestoididae</taxon>
        <taxon>Mesocestoides</taxon>
    </lineage>
</organism>
<accession>A0A5K3ENW8</accession>
<sequence length="94" mass="10613">MSPASRILNSPFISTNIYLGVSTRIGLNVSAFMTHTSEVQIHMRKLHTRHQRGRALKQTVVSRPLCSFSSSRVLGKHNRTRFNSVAPAWFKTTC</sequence>